<evidence type="ECO:0000313" key="4">
    <source>
        <dbReference type="Proteomes" id="UP000266152"/>
    </source>
</evidence>
<evidence type="ECO:0000256" key="1">
    <source>
        <dbReference type="SAM" id="MobiDB-lite"/>
    </source>
</evidence>
<dbReference type="Proteomes" id="UP000266152">
    <property type="component" value="Unassembled WGS sequence"/>
</dbReference>
<reference evidence="3 4" key="1">
    <citation type="journal article" date="2018" name="PLoS Pathog.">
        <title>Evolution of structural diversity of trichothecenes, a family of toxins produced by plant pathogenic and entomopathogenic fungi.</title>
        <authorList>
            <person name="Proctor R.H."/>
            <person name="McCormick S.P."/>
            <person name="Kim H.S."/>
            <person name="Cardoza R.E."/>
            <person name="Stanley A.M."/>
            <person name="Lindo L."/>
            <person name="Kelly A."/>
            <person name="Brown D.W."/>
            <person name="Lee T."/>
            <person name="Vaughan M.M."/>
            <person name="Alexander N.J."/>
            <person name="Busman M."/>
            <person name="Gutierrez S."/>
        </authorList>
    </citation>
    <scope>NUCLEOTIDE SEQUENCE [LARGE SCALE GENOMIC DNA]</scope>
    <source>
        <strain evidence="3 4">NRRL 3299</strain>
    </source>
</reference>
<feature type="compositionally biased region" description="Polar residues" evidence="1">
    <location>
        <begin position="408"/>
        <end position="421"/>
    </location>
</feature>
<feature type="compositionally biased region" description="Basic and acidic residues" evidence="1">
    <location>
        <begin position="359"/>
        <end position="369"/>
    </location>
</feature>
<feature type="region of interest" description="Disordered" evidence="1">
    <location>
        <begin position="125"/>
        <end position="146"/>
    </location>
</feature>
<sequence length="443" mass="47905">MRDNDPIQGLGLACPSGSTFYVCKNDPNRFIGCCGINPCGARKGLCPDQHLHKASFDKAYEEYIPPQACTNDNVDVAWHACSWSTSSFMGCCAVDPCSGGCPSRELRAAKLSDNAKNAQVFLGEGYEYPPEPSPTPSRSLNPVTSTSISSTTSITTVAVSSFITSYTLDTTSEADTSTAEPAAPSTESPGHSKNHRCLSDGDIAGIVIAIIILIISALCWYWNRRSRKNREKGDLHPTKFRESTPSLDSEKSSTFKDGVPSLEVQKDRNKTLRTPDQTKHHQAQQMLFPDTPHRHNMYQPKSPAWTQQKPEVVRQSQLLQVPAIPKPSRSPPPRVDKAVYELQQQSEFSKSNIARKPVPGHDAEQRERTPTPVSPSSTAPPPSLGPFNIGTDTGTPHSSYGLVLGIVGTTNGYASNRSSDASEIGTVPNRAVELPGSTPSSAI</sequence>
<keyword evidence="2" id="KW-1133">Transmembrane helix</keyword>
<protein>
    <submittedName>
        <fullName evidence="3">Uncharacterized protein</fullName>
    </submittedName>
</protein>
<evidence type="ECO:0000313" key="3">
    <source>
        <dbReference type="EMBL" id="RGP60573.1"/>
    </source>
</evidence>
<organism evidence="3 4">
    <name type="scientific">Fusarium sporotrichioides</name>
    <dbReference type="NCBI Taxonomy" id="5514"/>
    <lineage>
        <taxon>Eukaryota</taxon>
        <taxon>Fungi</taxon>
        <taxon>Dikarya</taxon>
        <taxon>Ascomycota</taxon>
        <taxon>Pezizomycotina</taxon>
        <taxon>Sordariomycetes</taxon>
        <taxon>Hypocreomycetidae</taxon>
        <taxon>Hypocreales</taxon>
        <taxon>Nectriaceae</taxon>
        <taxon>Fusarium</taxon>
    </lineage>
</organism>
<feature type="region of interest" description="Disordered" evidence="1">
    <location>
        <begin position="344"/>
        <end position="443"/>
    </location>
</feature>
<feature type="transmembrane region" description="Helical" evidence="2">
    <location>
        <begin position="203"/>
        <end position="222"/>
    </location>
</feature>
<keyword evidence="4" id="KW-1185">Reference proteome</keyword>
<feature type="compositionally biased region" description="Basic and acidic residues" evidence="1">
    <location>
        <begin position="231"/>
        <end position="254"/>
    </location>
</feature>
<keyword evidence="2" id="KW-0812">Transmembrane</keyword>
<gene>
    <name evidence="3" type="ORF">FSPOR_10540</name>
</gene>
<keyword evidence="2" id="KW-0472">Membrane</keyword>
<proteinExistence type="predicted"/>
<name>A0A395RKJ3_FUSSP</name>
<evidence type="ECO:0000256" key="2">
    <source>
        <dbReference type="SAM" id="Phobius"/>
    </source>
</evidence>
<dbReference type="EMBL" id="PXOF01000184">
    <property type="protein sequence ID" value="RGP60573.1"/>
    <property type="molecule type" value="Genomic_DNA"/>
</dbReference>
<dbReference type="AlphaFoldDB" id="A0A395RKJ3"/>
<accession>A0A395RKJ3</accession>
<comment type="caution">
    <text evidence="3">The sequence shown here is derived from an EMBL/GenBank/DDBJ whole genome shotgun (WGS) entry which is preliminary data.</text>
</comment>
<feature type="compositionally biased region" description="Polar residues" evidence="1">
    <location>
        <begin position="173"/>
        <end position="191"/>
    </location>
</feature>
<feature type="region of interest" description="Disordered" evidence="1">
    <location>
        <begin position="173"/>
        <end position="194"/>
    </location>
</feature>
<feature type="region of interest" description="Disordered" evidence="1">
    <location>
        <begin position="230"/>
        <end position="284"/>
    </location>
</feature>
<dbReference type="STRING" id="5514.A0A395RKJ3"/>